<keyword evidence="1" id="KW-0812">Transmembrane</keyword>
<keyword evidence="3" id="KW-1185">Reference proteome</keyword>
<sequence length="156" mass="17889">MMHAVRYGMLFALAIFLWAMAEWLIGLHDRYIRYYEYLSYFFAIPSVYIIYRGIYDGVDWSDGRVGFRKAFERGLGITLVVMLLCPLVWYVFCTFINPAFLSNMERFSVENKGMQAALAAQRFSLPVYVLIASLSTTLVGIVISLVIAIIAAQQKR</sequence>
<dbReference type="OrthoDB" id="5766000at2"/>
<evidence type="ECO:0000313" key="2">
    <source>
        <dbReference type="EMBL" id="SEL58230.1"/>
    </source>
</evidence>
<feature type="transmembrane region" description="Helical" evidence="1">
    <location>
        <begin position="127"/>
        <end position="152"/>
    </location>
</feature>
<keyword evidence="1" id="KW-1133">Transmembrane helix</keyword>
<name>A0A1H7RD14_9SPHI</name>
<reference evidence="3" key="1">
    <citation type="submission" date="2016-10" db="EMBL/GenBank/DDBJ databases">
        <authorList>
            <person name="Varghese N."/>
            <person name="Submissions S."/>
        </authorList>
    </citation>
    <scope>NUCLEOTIDE SEQUENCE [LARGE SCALE GENOMIC DNA]</scope>
    <source>
        <strain evidence="3">Jip14</strain>
    </source>
</reference>
<evidence type="ECO:0008006" key="4">
    <source>
        <dbReference type="Google" id="ProtNLM"/>
    </source>
</evidence>
<dbReference type="RefSeq" id="WP_090606982.1">
    <property type="nucleotide sequence ID" value="NZ_FNZR01000007.1"/>
</dbReference>
<protein>
    <recommendedName>
        <fullName evidence="4">DUF4199 domain-containing protein</fullName>
    </recommendedName>
</protein>
<dbReference type="EMBL" id="FNZR01000007">
    <property type="protein sequence ID" value="SEL58230.1"/>
    <property type="molecule type" value="Genomic_DNA"/>
</dbReference>
<evidence type="ECO:0000313" key="3">
    <source>
        <dbReference type="Proteomes" id="UP000198916"/>
    </source>
</evidence>
<dbReference type="AlphaFoldDB" id="A0A1H7RD14"/>
<feature type="transmembrane region" description="Helical" evidence="1">
    <location>
        <begin position="37"/>
        <end position="54"/>
    </location>
</feature>
<dbReference type="STRING" id="332977.SAMN05421740_10745"/>
<dbReference type="Pfam" id="PF13858">
    <property type="entry name" value="DUF4199"/>
    <property type="match status" value="1"/>
</dbReference>
<keyword evidence="1" id="KW-0472">Membrane</keyword>
<evidence type="ECO:0000256" key="1">
    <source>
        <dbReference type="SAM" id="Phobius"/>
    </source>
</evidence>
<organism evidence="2 3">
    <name type="scientific">Parapedobacter koreensis</name>
    <dbReference type="NCBI Taxonomy" id="332977"/>
    <lineage>
        <taxon>Bacteria</taxon>
        <taxon>Pseudomonadati</taxon>
        <taxon>Bacteroidota</taxon>
        <taxon>Sphingobacteriia</taxon>
        <taxon>Sphingobacteriales</taxon>
        <taxon>Sphingobacteriaceae</taxon>
        <taxon>Parapedobacter</taxon>
    </lineage>
</organism>
<dbReference type="InterPro" id="IPR025250">
    <property type="entry name" value="DUF4199"/>
</dbReference>
<accession>A0A1H7RD14</accession>
<dbReference type="Proteomes" id="UP000198916">
    <property type="component" value="Unassembled WGS sequence"/>
</dbReference>
<feature type="transmembrane region" description="Helical" evidence="1">
    <location>
        <begin position="75"/>
        <end position="100"/>
    </location>
</feature>
<gene>
    <name evidence="2" type="ORF">SAMN05421740_10745</name>
</gene>
<proteinExistence type="predicted"/>